<organism evidence="7 8">
    <name type="scientific">Vibrio proteolyticus NBRC 13287</name>
    <dbReference type="NCBI Taxonomy" id="1219065"/>
    <lineage>
        <taxon>Bacteria</taxon>
        <taxon>Pseudomonadati</taxon>
        <taxon>Pseudomonadota</taxon>
        <taxon>Gammaproteobacteria</taxon>
        <taxon>Vibrionales</taxon>
        <taxon>Vibrionaceae</taxon>
        <taxon>Vibrio</taxon>
    </lineage>
</organism>
<evidence type="ECO:0000256" key="1">
    <source>
        <dbReference type="ARBA" id="ARBA00004442"/>
    </source>
</evidence>
<keyword evidence="5" id="KW-0812">Transmembrane</keyword>
<evidence type="ECO:0000256" key="3">
    <source>
        <dbReference type="ARBA" id="ARBA00023237"/>
    </source>
</evidence>
<evidence type="ECO:0000256" key="5">
    <source>
        <dbReference type="SAM" id="Phobius"/>
    </source>
</evidence>
<keyword evidence="8" id="KW-1185">Reference proteome</keyword>
<dbReference type="InterPro" id="IPR050330">
    <property type="entry name" value="Bact_OuterMem_StrucFunc"/>
</dbReference>
<dbReference type="SUPFAM" id="SSF103088">
    <property type="entry name" value="OmpA-like"/>
    <property type="match status" value="1"/>
</dbReference>
<dbReference type="Gene3D" id="3.30.1330.60">
    <property type="entry name" value="OmpA-like domain"/>
    <property type="match status" value="1"/>
</dbReference>
<dbReference type="CDD" id="cd07185">
    <property type="entry name" value="OmpA_C-like"/>
    <property type="match status" value="1"/>
</dbReference>
<evidence type="ECO:0000256" key="4">
    <source>
        <dbReference type="PROSITE-ProRule" id="PRU00473"/>
    </source>
</evidence>
<dbReference type="PRINTS" id="PR01023">
    <property type="entry name" value="NAFLGMOTY"/>
</dbReference>
<comment type="subcellular location">
    <subcellularLocation>
        <location evidence="1">Cell outer membrane</location>
    </subcellularLocation>
</comment>
<gene>
    <name evidence="7" type="ORF">VPR01S_03_01290</name>
</gene>
<dbReference type="PANTHER" id="PTHR30329">
    <property type="entry name" value="STATOR ELEMENT OF FLAGELLAR MOTOR COMPLEX"/>
    <property type="match status" value="1"/>
</dbReference>
<name>U2ZXR2_VIBPR</name>
<evidence type="ECO:0000259" key="6">
    <source>
        <dbReference type="PROSITE" id="PS51123"/>
    </source>
</evidence>
<evidence type="ECO:0000256" key="2">
    <source>
        <dbReference type="ARBA" id="ARBA00023136"/>
    </source>
</evidence>
<dbReference type="STRING" id="1219065.VPR01S_03_01290"/>
<evidence type="ECO:0000313" key="7">
    <source>
        <dbReference type="EMBL" id="GAD66220.1"/>
    </source>
</evidence>
<dbReference type="Proteomes" id="UP000016570">
    <property type="component" value="Unassembled WGS sequence"/>
</dbReference>
<dbReference type="InterPro" id="IPR041544">
    <property type="entry name" value="MotY_N"/>
</dbReference>
<dbReference type="Pfam" id="PF00691">
    <property type="entry name" value="OmpA"/>
    <property type="match status" value="1"/>
</dbReference>
<dbReference type="Gene3D" id="2.60.40.2540">
    <property type="match status" value="1"/>
</dbReference>
<feature type="domain" description="OmpA-like" evidence="6">
    <location>
        <begin position="198"/>
        <end position="316"/>
    </location>
</feature>
<comment type="caution">
    <text evidence="7">The sequence shown here is derived from an EMBL/GenBank/DDBJ whole genome shotgun (WGS) entry which is preliminary data.</text>
</comment>
<dbReference type="InterPro" id="IPR006664">
    <property type="entry name" value="OMP_bac"/>
</dbReference>
<evidence type="ECO:0000313" key="8">
    <source>
        <dbReference type="Proteomes" id="UP000016570"/>
    </source>
</evidence>
<keyword evidence="3" id="KW-0998">Cell outer membrane</keyword>
<reference evidence="7 8" key="1">
    <citation type="submission" date="2013-09" db="EMBL/GenBank/DDBJ databases">
        <title>Whole genome shotgun sequence of Vibrio proteolyticus NBRC 13287.</title>
        <authorList>
            <person name="Isaki S."/>
            <person name="Hosoyama A."/>
            <person name="Numata M."/>
            <person name="Hashimoto M."/>
            <person name="Hosoyama Y."/>
            <person name="Tsuchikane K."/>
            <person name="Noguchi M."/>
            <person name="Hirakata S."/>
            <person name="Ichikawa N."/>
            <person name="Ohji S."/>
            <person name="Yamazoe A."/>
            <person name="Fujita N."/>
        </authorList>
    </citation>
    <scope>NUCLEOTIDE SEQUENCE [LARGE SCALE GENOMIC DNA]</scope>
    <source>
        <strain evidence="7 8">NBRC 13287</strain>
    </source>
</reference>
<dbReference type="PRINTS" id="PR01021">
    <property type="entry name" value="OMPADOMAIN"/>
</dbReference>
<feature type="transmembrane region" description="Helical" evidence="5">
    <location>
        <begin position="32"/>
        <end position="52"/>
    </location>
</feature>
<dbReference type="PANTHER" id="PTHR30329:SF21">
    <property type="entry name" value="LIPOPROTEIN YIAD-RELATED"/>
    <property type="match status" value="1"/>
</dbReference>
<accession>U2ZXR2</accession>
<proteinExistence type="predicted"/>
<dbReference type="eggNOG" id="COG2885">
    <property type="taxonomic scope" value="Bacteria"/>
</dbReference>
<dbReference type="PROSITE" id="PS51123">
    <property type="entry name" value="OMPA_2"/>
    <property type="match status" value="1"/>
</dbReference>
<sequence length="331" mass="37294">MIMYAKNLFSLAYFYKNQKSEESKKYFCHSRALIYSGLSCIGLFALSFPVYAEQDIKVPMDLSKWIYNGNQFECKLTHTEVAEGKFYFRALPNNKLFFQIDLSNINKKFVSGELYYQAPPWAVYSSSVPLSSAKLDEKQSARFLQGIDELLLAMQTGHWIKLSLSGNKTSASQALIIPTMQAADAISRFTRCRDNLPAMSYSEARDVVLSFAFGQRNLSTAQTRRLKALTSYLKADKRVTRILIDGYTDSVGSTVSNLDISRQRAELVAAELKTLGVKPEMLEVRAHGARYPLATNKTEQGRAKNRRVTLRLVRDNESVVPAASTETVKVQ</sequence>
<dbReference type="GO" id="GO:0009279">
    <property type="term" value="C:cell outer membrane"/>
    <property type="evidence" value="ECO:0007669"/>
    <property type="project" value="UniProtKB-SubCell"/>
</dbReference>
<dbReference type="EMBL" id="BATJ01000003">
    <property type="protein sequence ID" value="GAD66220.1"/>
    <property type="molecule type" value="Genomic_DNA"/>
</dbReference>
<dbReference type="AlphaFoldDB" id="U2ZXR2"/>
<dbReference type="Pfam" id="PF18393">
    <property type="entry name" value="MotY_N"/>
    <property type="match status" value="1"/>
</dbReference>
<protein>
    <recommendedName>
        <fullName evidence="6">OmpA-like domain-containing protein</fullName>
    </recommendedName>
</protein>
<keyword evidence="5" id="KW-1133">Transmembrane helix</keyword>
<dbReference type="RefSeq" id="WP_021704210.1">
    <property type="nucleotide sequence ID" value="NZ_BATJ01000003.1"/>
</dbReference>
<dbReference type="InterPro" id="IPR006665">
    <property type="entry name" value="OmpA-like"/>
</dbReference>
<keyword evidence="2 4" id="KW-0472">Membrane</keyword>
<dbReference type="InterPro" id="IPR036737">
    <property type="entry name" value="OmpA-like_sf"/>
</dbReference>